<dbReference type="InterPro" id="IPR045621">
    <property type="entry name" value="BPD_transp_1_N"/>
</dbReference>
<name>A0A7W7VRU0_9ACTN</name>
<dbReference type="Proteomes" id="UP000552644">
    <property type="component" value="Unassembled WGS sequence"/>
</dbReference>
<evidence type="ECO:0000256" key="3">
    <source>
        <dbReference type="ARBA" id="ARBA00022475"/>
    </source>
</evidence>
<dbReference type="PANTHER" id="PTHR43163:SF6">
    <property type="entry name" value="DIPEPTIDE TRANSPORT SYSTEM PERMEASE PROTEIN DPPB-RELATED"/>
    <property type="match status" value="1"/>
</dbReference>
<dbReference type="Pfam" id="PF19300">
    <property type="entry name" value="BPD_transp_1_N"/>
    <property type="match status" value="1"/>
</dbReference>
<evidence type="ECO:0000256" key="1">
    <source>
        <dbReference type="ARBA" id="ARBA00004651"/>
    </source>
</evidence>
<dbReference type="GO" id="GO:0005886">
    <property type="term" value="C:plasma membrane"/>
    <property type="evidence" value="ECO:0007669"/>
    <property type="project" value="UniProtKB-SubCell"/>
</dbReference>
<evidence type="ECO:0000256" key="4">
    <source>
        <dbReference type="ARBA" id="ARBA00022692"/>
    </source>
</evidence>
<keyword evidence="4 7" id="KW-0812">Transmembrane</keyword>
<feature type="transmembrane region" description="Helical" evidence="7">
    <location>
        <begin position="179"/>
        <end position="197"/>
    </location>
</feature>
<dbReference type="AlphaFoldDB" id="A0A7W7VRU0"/>
<evidence type="ECO:0000313" key="10">
    <source>
        <dbReference type="Proteomes" id="UP000552644"/>
    </source>
</evidence>
<feature type="transmembrane region" description="Helical" evidence="7">
    <location>
        <begin position="99"/>
        <end position="123"/>
    </location>
</feature>
<evidence type="ECO:0000256" key="7">
    <source>
        <dbReference type="RuleBase" id="RU363032"/>
    </source>
</evidence>
<feature type="transmembrane region" description="Helical" evidence="7">
    <location>
        <begin position="135"/>
        <end position="159"/>
    </location>
</feature>
<gene>
    <name evidence="9" type="ORF">FHS44_007591</name>
</gene>
<feature type="transmembrane region" description="Helical" evidence="7">
    <location>
        <begin position="239"/>
        <end position="262"/>
    </location>
</feature>
<dbReference type="InterPro" id="IPR035906">
    <property type="entry name" value="MetI-like_sf"/>
</dbReference>
<dbReference type="CDD" id="cd06261">
    <property type="entry name" value="TM_PBP2"/>
    <property type="match status" value="1"/>
</dbReference>
<dbReference type="PANTHER" id="PTHR43163">
    <property type="entry name" value="DIPEPTIDE TRANSPORT SYSTEM PERMEASE PROTEIN DPPB-RELATED"/>
    <property type="match status" value="1"/>
</dbReference>
<feature type="transmembrane region" description="Helical" evidence="7">
    <location>
        <begin position="9"/>
        <end position="30"/>
    </location>
</feature>
<accession>A0A7W7VRU0</accession>
<feature type="transmembrane region" description="Helical" evidence="7">
    <location>
        <begin position="282"/>
        <end position="308"/>
    </location>
</feature>
<protein>
    <submittedName>
        <fullName evidence="9">Peptide/nickel transport system permease protein</fullName>
    </submittedName>
</protein>
<keyword evidence="10" id="KW-1185">Reference proteome</keyword>
<comment type="caution">
    <text evidence="9">The sequence shown here is derived from an EMBL/GenBank/DDBJ whole genome shotgun (WGS) entry which is preliminary data.</text>
</comment>
<dbReference type="SUPFAM" id="SSF161098">
    <property type="entry name" value="MetI-like"/>
    <property type="match status" value="1"/>
</dbReference>
<evidence type="ECO:0000256" key="2">
    <source>
        <dbReference type="ARBA" id="ARBA00022448"/>
    </source>
</evidence>
<keyword evidence="5 7" id="KW-1133">Transmembrane helix</keyword>
<sequence length="314" mass="32074">MGRFLMGRVLLAVPTLLGVSLVVFVTVKLIPGDPVTALLGPSASAASRAELTARLGLDAPLPEQYVRWLGHALTGDLGVSIARQVPVVDVLGAALGNTVILALAAFVPVVVGGALLGAAGAAFPGRWPGRLCDGLATLAISAPQYAVALLLVAFVAVGTGALPPGGMYDAADPGGPGDLALHLVLPATAAALVPMGLTARMFRTAMAGLLDGEMVEHLRARGLPERVVLRHAAHNAAPALLTIGGLQLAYLVEGVVFVETIFSWPGLGQLLFTALSQRDLPVIQGGVLVVAVAFVGINLLVDAAHGLIDPRVRR</sequence>
<keyword evidence="3" id="KW-1003">Cell membrane</keyword>
<keyword evidence="6 7" id="KW-0472">Membrane</keyword>
<comment type="similarity">
    <text evidence="7">Belongs to the binding-protein-dependent transport system permease family.</text>
</comment>
<comment type="subcellular location">
    <subcellularLocation>
        <location evidence="1 7">Cell membrane</location>
        <topology evidence="1 7">Multi-pass membrane protein</topology>
    </subcellularLocation>
</comment>
<dbReference type="GO" id="GO:0071916">
    <property type="term" value="F:dipeptide transmembrane transporter activity"/>
    <property type="evidence" value="ECO:0007669"/>
    <property type="project" value="TreeGrafter"/>
</dbReference>
<keyword evidence="2 7" id="KW-0813">Transport</keyword>
<proteinExistence type="inferred from homology"/>
<evidence type="ECO:0000259" key="8">
    <source>
        <dbReference type="PROSITE" id="PS50928"/>
    </source>
</evidence>
<evidence type="ECO:0000256" key="6">
    <source>
        <dbReference type="ARBA" id="ARBA00023136"/>
    </source>
</evidence>
<evidence type="ECO:0000313" key="9">
    <source>
        <dbReference type="EMBL" id="MBB4920442.1"/>
    </source>
</evidence>
<feature type="domain" description="ABC transmembrane type-1" evidence="8">
    <location>
        <begin position="95"/>
        <end position="301"/>
    </location>
</feature>
<reference evidence="9 10" key="1">
    <citation type="submission" date="2020-08" db="EMBL/GenBank/DDBJ databases">
        <title>Genomic Encyclopedia of Type Strains, Phase III (KMG-III): the genomes of soil and plant-associated and newly described type strains.</title>
        <authorList>
            <person name="Whitman W."/>
        </authorList>
    </citation>
    <scope>NUCLEOTIDE SEQUENCE [LARGE SCALE GENOMIC DNA]</scope>
    <source>
        <strain evidence="9 10">CECT 8840</strain>
    </source>
</reference>
<organism evidence="9 10">
    <name type="scientific">Streptosporangium saharense</name>
    <dbReference type="NCBI Taxonomy" id="1706840"/>
    <lineage>
        <taxon>Bacteria</taxon>
        <taxon>Bacillati</taxon>
        <taxon>Actinomycetota</taxon>
        <taxon>Actinomycetes</taxon>
        <taxon>Streptosporangiales</taxon>
        <taxon>Streptosporangiaceae</taxon>
        <taxon>Streptosporangium</taxon>
    </lineage>
</organism>
<dbReference type="RefSeq" id="WP_184724607.1">
    <property type="nucleotide sequence ID" value="NZ_JACHJP010000013.1"/>
</dbReference>
<dbReference type="Pfam" id="PF00528">
    <property type="entry name" value="BPD_transp_1"/>
    <property type="match status" value="1"/>
</dbReference>
<dbReference type="PROSITE" id="PS50928">
    <property type="entry name" value="ABC_TM1"/>
    <property type="match status" value="1"/>
</dbReference>
<dbReference type="InterPro" id="IPR000515">
    <property type="entry name" value="MetI-like"/>
</dbReference>
<dbReference type="EMBL" id="JACHJP010000013">
    <property type="protein sequence ID" value="MBB4920442.1"/>
    <property type="molecule type" value="Genomic_DNA"/>
</dbReference>
<evidence type="ECO:0000256" key="5">
    <source>
        <dbReference type="ARBA" id="ARBA00022989"/>
    </source>
</evidence>